<evidence type="ECO:0000313" key="1">
    <source>
        <dbReference type="EMBL" id="MBW81143.1"/>
    </source>
</evidence>
<dbReference type="PANTHER" id="PTHR47073:SF2">
    <property type="entry name" value="PROTEIN ANTI-SILENCING 1"/>
    <property type="match status" value="1"/>
</dbReference>
<proteinExistence type="predicted"/>
<dbReference type="PANTHER" id="PTHR47073">
    <property type="entry name" value="PROTEIN ANTI-SILENCING 1"/>
    <property type="match status" value="1"/>
</dbReference>
<reference evidence="1" key="1">
    <citation type="submission" date="2018-02" db="EMBL/GenBank/DDBJ databases">
        <title>Rhizophora mucronata_Transcriptome.</title>
        <authorList>
            <person name="Meera S.P."/>
            <person name="Sreeshan A."/>
            <person name="Augustine A."/>
        </authorList>
    </citation>
    <scope>NUCLEOTIDE SEQUENCE</scope>
    <source>
        <tissue evidence="1">Leaf</tissue>
    </source>
</reference>
<sequence length="71" mass="8381">MEVTRRLDADKSKWFKLPWEERMKSAHQQGTLVLLRNLDPSCTSAEVEVILREFTTVPVLFSYFFSMPILF</sequence>
<protein>
    <submittedName>
        <fullName evidence="1">Uncharacterized protein</fullName>
    </submittedName>
</protein>
<dbReference type="AlphaFoldDB" id="A0A2P2IIU1"/>
<organism evidence="1">
    <name type="scientific">Rhizophora mucronata</name>
    <name type="common">Asiatic mangrove</name>
    <dbReference type="NCBI Taxonomy" id="61149"/>
    <lineage>
        <taxon>Eukaryota</taxon>
        <taxon>Viridiplantae</taxon>
        <taxon>Streptophyta</taxon>
        <taxon>Embryophyta</taxon>
        <taxon>Tracheophyta</taxon>
        <taxon>Spermatophyta</taxon>
        <taxon>Magnoliopsida</taxon>
        <taxon>eudicotyledons</taxon>
        <taxon>Gunneridae</taxon>
        <taxon>Pentapetalae</taxon>
        <taxon>rosids</taxon>
        <taxon>fabids</taxon>
        <taxon>Malpighiales</taxon>
        <taxon>Rhizophoraceae</taxon>
        <taxon>Rhizophora</taxon>
    </lineage>
</organism>
<dbReference type="EMBL" id="GGEC01000660">
    <property type="protein sequence ID" value="MBW81143.1"/>
    <property type="molecule type" value="Transcribed_RNA"/>
</dbReference>
<accession>A0A2P2IIU1</accession>
<dbReference type="GO" id="GO:0003723">
    <property type="term" value="F:RNA binding"/>
    <property type="evidence" value="ECO:0007669"/>
    <property type="project" value="TreeGrafter"/>
</dbReference>
<name>A0A2P2IIU1_RHIMU</name>